<dbReference type="EMBL" id="JBHRYE010000021">
    <property type="protein sequence ID" value="MFC3672289.1"/>
    <property type="molecule type" value="Genomic_DNA"/>
</dbReference>
<evidence type="ECO:0000313" key="3">
    <source>
        <dbReference type="Proteomes" id="UP001595683"/>
    </source>
</evidence>
<gene>
    <name evidence="2" type="ORF">ACFOOT_12735</name>
</gene>
<organism evidence="2 3">
    <name type="scientific">Novosphingobium pokkalii</name>
    <dbReference type="NCBI Taxonomy" id="1770194"/>
    <lineage>
        <taxon>Bacteria</taxon>
        <taxon>Pseudomonadati</taxon>
        <taxon>Pseudomonadota</taxon>
        <taxon>Alphaproteobacteria</taxon>
        <taxon>Sphingomonadales</taxon>
        <taxon>Sphingomonadaceae</taxon>
        <taxon>Novosphingobium</taxon>
    </lineage>
</organism>
<keyword evidence="1" id="KW-0472">Membrane</keyword>
<keyword evidence="3" id="KW-1185">Reference proteome</keyword>
<evidence type="ECO:0000256" key="1">
    <source>
        <dbReference type="SAM" id="Phobius"/>
    </source>
</evidence>
<evidence type="ECO:0000313" key="2">
    <source>
        <dbReference type="EMBL" id="MFC3672289.1"/>
    </source>
</evidence>
<keyword evidence="1" id="KW-0812">Transmembrane</keyword>
<dbReference type="Proteomes" id="UP001595683">
    <property type="component" value="Unassembled WGS sequence"/>
</dbReference>
<proteinExistence type="predicted"/>
<feature type="transmembrane region" description="Helical" evidence="1">
    <location>
        <begin position="182"/>
        <end position="199"/>
    </location>
</feature>
<dbReference type="InterPro" id="IPR024787">
    <property type="entry name" value="EcsC"/>
</dbReference>
<protein>
    <submittedName>
        <fullName evidence="2">EcsC family protein</fullName>
    </submittedName>
</protein>
<name>A0ABV7V530_9SPHN</name>
<accession>A0ABV7V530</accession>
<keyword evidence="1" id="KW-1133">Transmembrane helix</keyword>
<reference evidence="3" key="1">
    <citation type="journal article" date="2019" name="Int. J. Syst. Evol. Microbiol.">
        <title>The Global Catalogue of Microorganisms (GCM) 10K type strain sequencing project: providing services to taxonomists for standard genome sequencing and annotation.</title>
        <authorList>
            <consortium name="The Broad Institute Genomics Platform"/>
            <consortium name="The Broad Institute Genome Sequencing Center for Infectious Disease"/>
            <person name="Wu L."/>
            <person name="Ma J."/>
        </authorList>
    </citation>
    <scope>NUCLEOTIDE SEQUENCE [LARGE SCALE GENOMIC DNA]</scope>
    <source>
        <strain evidence="3">KCTC 42224</strain>
    </source>
</reference>
<comment type="caution">
    <text evidence="2">The sequence shown here is derived from an EMBL/GenBank/DDBJ whole genome shotgun (WGS) entry which is preliminary data.</text>
</comment>
<sequence>MSNELSIIEKIKDIVLNVDPASIVKDAQSMGINVSEAADFARQAHNYIHIERLSEKYAAMTAKLCAASGFTSGVGGVTTTLVLAGADIANMAAQLYRLNQKLALLNGFDPENELHNERAQAIFMAALGIDATAQAGIRAIVTKAATENFAKRGPASTPVIRLVMEIAKILGVKLTKAQAGKLIPFVGGFVGGGVNYIFAKSMTKKMMSDYKSDYFDRWQLQANNAEAL</sequence>
<dbReference type="Pfam" id="PF12787">
    <property type="entry name" value="EcsC"/>
    <property type="match status" value="1"/>
</dbReference>
<dbReference type="RefSeq" id="WP_191324075.1">
    <property type="nucleotide sequence ID" value="NZ_BMZP01000007.1"/>
</dbReference>